<proteinExistence type="predicted"/>
<accession>A0A8S5SIJ2</accession>
<sequence>MKISIREKDIGMFKAIDVSCKDGVIVLDFDCANCGVPMVNSRPIVPVPMVYPLKDLNHLTWSEIEAIGAAGKARETFALGATKKDHMKNGYDAEWKIIGFDHDDLADGSGKAPISWDMVRAYKDEWSMNDEATNAGGWDQCKARKRMDGELLYLCSDELQAIIKPVIKLTSAGSCSKDIIKSICKLWLKSEKELFGRCIYSAPGEGHWYEYYRQEDVPYFALDENGDRVCQWLRSARYNYTNRFCSVNTDGSANRGRATCSLALLPGFSC</sequence>
<dbReference type="Pfam" id="PF19789">
    <property type="entry name" value="DUF6273"/>
    <property type="match status" value="1"/>
</dbReference>
<evidence type="ECO:0000313" key="2">
    <source>
        <dbReference type="EMBL" id="DAF50837.1"/>
    </source>
</evidence>
<feature type="domain" description="DUF6273" evidence="1">
    <location>
        <begin position="125"/>
        <end position="261"/>
    </location>
</feature>
<name>A0A8S5SIJ2_9CAUD</name>
<protein>
    <recommendedName>
        <fullName evidence="1">DUF6273 domain-containing protein</fullName>
    </recommendedName>
</protein>
<dbReference type="EMBL" id="BK032602">
    <property type="protein sequence ID" value="DAF50837.1"/>
    <property type="molecule type" value="Genomic_DNA"/>
</dbReference>
<evidence type="ECO:0000259" key="1">
    <source>
        <dbReference type="Pfam" id="PF19789"/>
    </source>
</evidence>
<dbReference type="InterPro" id="IPR046240">
    <property type="entry name" value="DUF6273"/>
</dbReference>
<reference evidence="2" key="1">
    <citation type="journal article" date="2021" name="Proc. Natl. Acad. Sci. U.S.A.">
        <title>A Catalog of Tens of Thousands of Viruses from Human Metagenomes Reveals Hidden Associations with Chronic Diseases.</title>
        <authorList>
            <person name="Tisza M.J."/>
            <person name="Buck C.B."/>
        </authorList>
    </citation>
    <scope>NUCLEOTIDE SEQUENCE</scope>
    <source>
        <strain evidence="2">CtDhw1</strain>
    </source>
</reference>
<organism evidence="2">
    <name type="scientific">Siphoviridae sp. ctDhw1</name>
    <dbReference type="NCBI Taxonomy" id="2827813"/>
    <lineage>
        <taxon>Viruses</taxon>
        <taxon>Duplodnaviria</taxon>
        <taxon>Heunggongvirae</taxon>
        <taxon>Uroviricota</taxon>
        <taxon>Caudoviricetes</taxon>
    </lineage>
</organism>